<dbReference type="EMBL" id="CP009416">
    <property type="protein sequence ID" value="AJD90108.1"/>
    <property type="molecule type" value="Genomic_DNA"/>
</dbReference>
<evidence type="ECO:0000256" key="8">
    <source>
        <dbReference type="SAM" id="Phobius"/>
    </source>
</evidence>
<proteinExistence type="predicted"/>
<evidence type="ECO:0000256" key="1">
    <source>
        <dbReference type="ARBA" id="ARBA00004429"/>
    </source>
</evidence>
<dbReference type="PANTHER" id="PTHR23522">
    <property type="entry name" value="BLL5896 PROTEIN"/>
    <property type="match status" value="1"/>
</dbReference>
<feature type="transmembrane region" description="Helical" evidence="8">
    <location>
        <begin position="37"/>
        <end position="59"/>
    </location>
</feature>
<evidence type="ECO:0000313" key="11">
    <source>
        <dbReference type="Proteomes" id="UP000031449"/>
    </source>
</evidence>
<keyword evidence="11" id="KW-1185">Reference proteome</keyword>
<feature type="transmembrane region" description="Helical" evidence="8">
    <location>
        <begin position="325"/>
        <end position="348"/>
    </location>
</feature>
<feature type="transmembrane region" description="Helical" evidence="8">
    <location>
        <begin position="134"/>
        <end position="153"/>
    </location>
</feature>
<keyword evidence="7 8" id="KW-0472">Membrane</keyword>
<evidence type="ECO:0000313" key="10">
    <source>
        <dbReference type="EMBL" id="AJD90108.1"/>
    </source>
</evidence>
<feature type="transmembrane region" description="Helical" evidence="8">
    <location>
        <begin position="295"/>
        <end position="313"/>
    </location>
</feature>
<dbReference type="PIRSF" id="PIRSF004925">
    <property type="entry name" value="HcaT"/>
    <property type="match status" value="1"/>
</dbReference>
<dbReference type="GO" id="GO:0005886">
    <property type="term" value="C:plasma membrane"/>
    <property type="evidence" value="ECO:0007669"/>
    <property type="project" value="UniProtKB-SubCell"/>
</dbReference>
<dbReference type="HOGENOM" id="CLU_013133_6_0_9"/>
<evidence type="ECO:0000256" key="6">
    <source>
        <dbReference type="ARBA" id="ARBA00022989"/>
    </source>
</evidence>
<evidence type="ECO:0000256" key="7">
    <source>
        <dbReference type="ARBA" id="ARBA00023136"/>
    </source>
</evidence>
<name>A0A0B5ANJ2_9BACL</name>
<evidence type="ECO:0000256" key="2">
    <source>
        <dbReference type="ARBA" id="ARBA00022448"/>
    </source>
</evidence>
<feature type="transmembrane region" description="Helical" evidence="8">
    <location>
        <begin position="265"/>
        <end position="289"/>
    </location>
</feature>
<feature type="transmembrane region" description="Helical" evidence="8">
    <location>
        <begin position="234"/>
        <end position="253"/>
    </location>
</feature>
<keyword evidence="5 8" id="KW-0812">Transmembrane</keyword>
<dbReference type="Gene3D" id="1.20.1250.20">
    <property type="entry name" value="MFS general substrate transporter like domains"/>
    <property type="match status" value="2"/>
</dbReference>
<dbReference type="STRING" id="1508404.JMA_07910"/>
<comment type="subcellular location">
    <subcellularLocation>
        <location evidence="1">Cell inner membrane</location>
        <topology evidence="1">Multi-pass membrane protein</topology>
    </subcellularLocation>
</comment>
<dbReference type="OrthoDB" id="9150135at2"/>
<reference evidence="10 11" key="1">
    <citation type="submission" date="2014-08" db="EMBL/GenBank/DDBJ databases">
        <title>Complete genome of a marine bacteria Jeotgalibacillus malaysiensis.</title>
        <authorList>
            <person name="Yaakop A.S."/>
            <person name="Chan K.-G."/>
            <person name="Goh K.M."/>
        </authorList>
    </citation>
    <scope>NUCLEOTIDE SEQUENCE [LARGE SCALE GENOMIC DNA]</scope>
    <source>
        <strain evidence="10 11">D5</strain>
    </source>
</reference>
<dbReference type="Pfam" id="PF12832">
    <property type="entry name" value="MFS_1_like"/>
    <property type="match status" value="1"/>
</dbReference>
<accession>A0A0B5ANJ2</accession>
<evidence type="ECO:0000256" key="4">
    <source>
        <dbReference type="ARBA" id="ARBA00022519"/>
    </source>
</evidence>
<organism evidence="10 11">
    <name type="scientific">Jeotgalibacillus malaysiensis</name>
    <dbReference type="NCBI Taxonomy" id="1508404"/>
    <lineage>
        <taxon>Bacteria</taxon>
        <taxon>Bacillati</taxon>
        <taxon>Bacillota</taxon>
        <taxon>Bacilli</taxon>
        <taxon>Bacillales</taxon>
        <taxon>Caryophanaceae</taxon>
        <taxon>Jeotgalibacillus</taxon>
    </lineage>
</organism>
<keyword evidence="2" id="KW-0813">Transport</keyword>
<feature type="transmembrane region" description="Helical" evidence="8">
    <location>
        <begin position="7"/>
        <end position="25"/>
    </location>
</feature>
<dbReference type="BioCyc" id="JESP1508404:G14D9-10008-MONOMER"/>
<protein>
    <recommendedName>
        <fullName evidence="9">Major facilitator superfamily associated domain-containing protein</fullName>
    </recommendedName>
</protein>
<feature type="transmembrane region" description="Helical" evidence="8">
    <location>
        <begin position="159"/>
        <end position="178"/>
    </location>
</feature>
<dbReference type="AlphaFoldDB" id="A0A0B5ANJ2"/>
<dbReference type="InterPro" id="IPR036259">
    <property type="entry name" value="MFS_trans_sf"/>
</dbReference>
<evidence type="ECO:0000259" key="9">
    <source>
        <dbReference type="Pfam" id="PF12832"/>
    </source>
</evidence>
<feature type="transmembrane region" description="Helical" evidence="8">
    <location>
        <begin position="190"/>
        <end position="214"/>
    </location>
</feature>
<evidence type="ECO:0000256" key="5">
    <source>
        <dbReference type="ARBA" id="ARBA00022692"/>
    </source>
</evidence>
<dbReference type="KEGG" id="jeo:JMA_07910"/>
<dbReference type="InterPro" id="IPR024989">
    <property type="entry name" value="MFS_assoc_dom"/>
</dbReference>
<dbReference type="SUPFAM" id="SSF103473">
    <property type="entry name" value="MFS general substrate transporter"/>
    <property type="match status" value="1"/>
</dbReference>
<feature type="transmembrane region" description="Helical" evidence="8">
    <location>
        <begin position="66"/>
        <end position="87"/>
    </location>
</feature>
<dbReference type="GO" id="GO:0030395">
    <property type="term" value="F:lactose binding"/>
    <property type="evidence" value="ECO:0007669"/>
    <property type="project" value="TreeGrafter"/>
</dbReference>
<keyword evidence="3" id="KW-1003">Cell membrane</keyword>
<evidence type="ECO:0000256" key="3">
    <source>
        <dbReference type="ARBA" id="ARBA00022475"/>
    </source>
</evidence>
<feature type="transmembrane region" description="Helical" evidence="8">
    <location>
        <begin position="354"/>
        <end position="373"/>
    </location>
</feature>
<feature type="transmembrane region" description="Helical" evidence="8">
    <location>
        <begin position="93"/>
        <end position="113"/>
    </location>
</feature>
<gene>
    <name evidence="10" type="ORF">JMA_07910</name>
</gene>
<feature type="domain" description="Major facilitator superfamily associated" evidence="9">
    <location>
        <begin position="6"/>
        <end position="352"/>
    </location>
</feature>
<dbReference type="InterPro" id="IPR026032">
    <property type="entry name" value="HcaT-like"/>
</dbReference>
<keyword evidence="4" id="KW-0997">Cell inner membrane</keyword>
<dbReference type="GO" id="GO:0015528">
    <property type="term" value="F:lactose:proton symporter activity"/>
    <property type="evidence" value="ECO:0007669"/>
    <property type="project" value="TreeGrafter"/>
</dbReference>
<sequence>MKAQSWLSINFFTFFFTWGIFLPYWTGWLVYEKDLTVAAASSIIAAGLFARSFSTLFLFPELSKRFSLAFLMKALPVVSTIILMFFIPVDSFTGLMIVMILFSLFYPNILPMMESNASLLMRTNNIHYGRSRSWGSIGYTVGLIVVGLVAAIWTESSIFAVMVVGSVMMIAGAFQYAPDALQEKVSPKRGSYAAVFKTPGFILVITICVLIQGAHASYYNYGFIYLQELNVSTAYIGFILNIAVLSEIVFFAVADKFFKNRPAAFMFFIASIAAVVRWALVGLFPSLWIFLVTQLFHSLTFGLAHYAFIRYLYRSVDKQLIPTAQGVYASLGMGLSAAVLTQVGGVLYDIDSGLAFTGMSIAVAPAILLSIVMHQKRIA</sequence>
<dbReference type="Proteomes" id="UP000031449">
    <property type="component" value="Chromosome"/>
</dbReference>
<keyword evidence="6 8" id="KW-1133">Transmembrane helix</keyword>
<dbReference type="PANTHER" id="PTHR23522:SF10">
    <property type="entry name" value="3-PHENYLPROPIONIC ACID TRANSPORTER-RELATED"/>
    <property type="match status" value="1"/>
</dbReference>